<evidence type="ECO:0000313" key="2">
    <source>
        <dbReference type="Proteomes" id="UP001595818"/>
    </source>
</evidence>
<dbReference type="InterPro" id="IPR043504">
    <property type="entry name" value="Peptidase_S1_PA_chymotrypsin"/>
</dbReference>
<sequence length="285" mass="31589">MDKEKINEFDFGIRSKTLNVVIPDKEGKLMEVEERLSAMPIEGPVPIGIVAKFIVDFNSLSENCFGNYCYKELIIQSENSKSMGIVFDSFYLSENAEFYIVNEEAHYLQGPIRAEYVSSPDKFISALMPGDKLKLLLVEPVDERGKSSIKGSKVSHGIVDFHGAGIAREDCNFGFNCSAECNNNVNCFSDYQTEANAVCLIVDMESGPNIMYYGSGSLINNGKQDFEPIILTSGHTAPNLYLDHLQFVFHYRSPQCSPNTEGPLSIWVQGAQTLGNTVAETDLNC</sequence>
<dbReference type="RefSeq" id="WP_377066492.1">
    <property type="nucleotide sequence ID" value="NZ_JBHSJJ010000011.1"/>
</dbReference>
<accession>A0ABV9T4J8</accession>
<gene>
    <name evidence="1" type="ORF">ACFPFU_17685</name>
</gene>
<dbReference type="Proteomes" id="UP001595818">
    <property type="component" value="Unassembled WGS sequence"/>
</dbReference>
<protein>
    <submittedName>
        <fullName evidence="1">Uncharacterized protein</fullName>
    </submittedName>
</protein>
<dbReference type="SUPFAM" id="SSF50494">
    <property type="entry name" value="Trypsin-like serine proteases"/>
    <property type="match status" value="1"/>
</dbReference>
<name>A0ABV9T4J8_9BACT</name>
<keyword evidence="2" id="KW-1185">Reference proteome</keyword>
<comment type="caution">
    <text evidence="1">The sequence shown here is derived from an EMBL/GenBank/DDBJ whole genome shotgun (WGS) entry which is preliminary data.</text>
</comment>
<dbReference type="Gene3D" id="2.40.10.10">
    <property type="entry name" value="Trypsin-like serine proteases"/>
    <property type="match status" value="1"/>
</dbReference>
<dbReference type="EMBL" id="JBHSJJ010000011">
    <property type="protein sequence ID" value="MFC4873538.1"/>
    <property type="molecule type" value="Genomic_DNA"/>
</dbReference>
<dbReference type="InterPro" id="IPR009003">
    <property type="entry name" value="Peptidase_S1_PA"/>
</dbReference>
<organism evidence="1 2">
    <name type="scientific">Negadavirga shengliensis</name>
    <dbReference type="NCBI Taxonomy" id="1389218"/>
    <lineage>
        <taxon>Bacteria</taxon>
        <taxon>Pseudomonadati</taxon>
        <taxon>Bacteroidota</taxon>
        <taxon>Cytophagia</taxon>
        <taxon>Cytophagales</taxon>
        <taxon>Cyclobacteriaceae</taxon>
        <taxon>Negadavirga</taxon>
    </lineage>
</organism>
<proteinExistence type="predicted"/>
<evidence type="ECO:0000313" key="1">
    <source>
        <dbReference type="EMBL" id="MFC4873538.1"/>
    </source>
</evidence>
<reference evidence="2" key="1">
    <citation type="journal article" date="2019" name="Int. J. Syst. Evol. Microbiol.">
        <title>The Global Catalogue of Microorganisms (GCM) 10K type strain sequencing project: providing services to taxonomists for standard genome sequencing and annotation.</title>
        <authorList>
            <consortium name="The Broad Institute Genomics Platform"/>
            <consortium name="The Broad Institute Genome Sequencing Center for Infectious Disease"/>
            <person name="Wu L."/>
            <person name="Ma J."/>
        </authorList>
    </citation>
    <scope>NUCLEOTIDE SEQUENCE [LARGE SCALE GENOMIC DNA]</scope>
    <source>
        <strain evidence="2">CGMCC 4.7466</strain>
    </source>
</reference>